<gene>
    <name evidence="1" type="ORF">L195_g058859</name>
</gene>
<evidence type="ECO:0000313" key="1">
    <source>
        <dbReference type="EMBL" id="PNX57771.1"/>
    </source>
</evidence>
<protein>
    <submittedName>
        <fullName evidence="1">Uncharacterized protein</fullName>
    </submittedName>
</protein>
<sequence length="102" mass="11413">LLSHASRSKSNPPVCLEAVPAVADNDKRQKERRAQEEGGISSIWLFENDEYADDQNYKTMASGGGGNLKIDISKELARIADMEIRYGCSKQEVERVIDRIQT</sequence>
<reference evidence="1 2" key="2">
    <citation type="journal article" date="2017" name="Front. Plant Sci.">
        <title>Gene Classification and Mining of Molecular Markers Useful in Red Clover (Trifolium pratense) Breeding.</title>
        <authorList>
            <person name="Istvanek J."/>
            <person name="Dluhosova J."/>
            <person name="Dluhos P."/>
            <person name="Patkova L."/>
            <person name="Nedelnik J."/>
            <person name="Repkova J."/>
        </authorList>
    </citation>
    <scope>NUCLEOTIDE SEQUENCE [LARGE SCALE GENOMIC DNA]</scope>
    <source>
        <strain evidence="2">cv. Tatra</strain>
        <tissue evidence="1">Young leaves</tissue>
    </source>
</reference>
<proteinExistence type="predicted"/>
<organism evidence="1 2">
    <name type="scientific">Trifolium pratense</name>
    <name type="common">Red clover</name>
    <dbReference type="NCBI Taxonomy" id="57577"/>
    <lineage>
        <taxon>Eukaryota</taxon>
        <taxon>Viridiplantae</taxon>
        <taxon>Streptophyta</taxon>
        <taxon>Embryophyta</taxon>
        <taxon>Tracheophyta</taxon>
        <taxon>Spermatophyta</taxon>
        <taxon>Magnoliopsida</taxon>
        <taxon>eudicotyledons</taxon>
        <taxon>Gunneridae</taxon>
        <taxon>Pentapetalae</taxon>
        <taxon>rosids</taxon>
        <taxon>fabids</taxon>
        <taxon>Fabales</taxon>
        <taxon>Fabaceae</taxon>
        <taxon>Papilionoideae</taxon>
        <taxon>50 kb inversion clade</taxon>
        <taxon>NPAAA clade</taxon>
        <taxon>Hologalegina</taxon>
        <taxon>IRL clade</taxon>
        <taxon>Trifolieae</taxon>
        <taxon>Trifolium</taxon>
    </lineage>
</organism>
<dbReference type="STRING" id="57577.A0A2K3JUN2"/>
<dbReference type="EMBL" id="ASHM01124944">
    <property type="protein sequence ID" value="PNX57771.1"/>
    <property type="molecule type" value="Genomic_DNA"/>
</dbReference>
<dbReference type="ExpressionAtlas" id="A0A2K3JUN2">
    <property type="expression patterns" value="baseline"/>
</dbReference>
<evidence type="ECO:0000313" key="2">
    <source>
        <dbReference type="Proteomes" id="UP000236291"/>
    </source>
</evidence>
<dbReference type="PANTHER" id="PTHR35294:SF1">
    <property type="entry name" value="OS05G0409000 PROTEIN"/>
    <property type="match status" value="1"/>
</dbReference>
<comment type="caution">
    <text evidence="1">The sequence shown here is derived from an EMBL/GenBank/DDBJ whole genome shotgun (WGS) entry which is preliminary data.</text>
</comment>
<name>A0A2K3JUN2_TRIPR</name>
<accession>A0A2K3JUN2</accession>
<dbReference type="AlphaFoldDB" id="A0A2K3JUN2"/>
<dbReference type="PANTHER" id="PTHR35294">
    <property type="entry name" value="UBIQUITIN-ASSOCIATED/TRANSLATION ELONGATION FACTOR EF1B PROTEIN"/>
    <property type="match status" value="1"/>
</dbReference>
<reference evidence="1 2" key="1">
    <citation type="journal article" date="2014" name="Am. J. Bot.">
        <title>Genome assembly and annotation for red clover (Trifolium pratense; Fabaceae).</title>
        <authorList>
            <person name="Istvanek J."/>
            <person name="Jaros M."/>
            <person name="Krenek A."/>
            <person name="Repkova J."/>
        </authorList>
    </citation>
    <scope>NUCLEOTIDE SEQUENCE [LARGE SCALE GENOMIC DNA]</scope>
    <source>
        <strain evidence="2">cv. Tatra</strain>
        <tissue evidence="1">Young leaves</tissue>
    </source>
</reference>
<feature type="non-terminal residue" evidence="1">
    <location>
        <position position="1"/>
    </location>
</feature>
<dbReference type="Proteomes" id="UP000236291">
    <property type="component" value="Unassembled WGS sequence"/>
</dbReference>